<comment type="subcellular location">
    <subcellularLocation>
        <location evidence="1">Mitochondrion inner membrane</location>
    </subcellularLocation>
    <subcellularLocation>
        <location evidence="2">Mitochondrion intermembrane space</location>
    </subcellularLocation>
</comment>
<comment type="caution">
    <text evidence="21">The sequence shown here is derived from an EMBL/GenBank/DDBJ whole genome shotgun (WGS) entry which is preliminary data.</text>
</comment>
<evidence type="ECO:0000256" key="8">
    <source>
        <dbReference type="ARBA" id="ARBA00022801"/>
    </source>
</evidence>
<name>A0A286UA76_9AGAM</name>
<dbReference type="GO" id="GO:0005525">
    <property type="term" value="F:GTP binding"/>
    <property type="evidence" value="ECO:0007669"/>
    <property type="project" value="UniProtKB-KW"/>
</dbReference>
<dbReference type="OrthoDB" id="5061070at2759"/>
<keyword evidence="6 17" id="KW-0547">Nucleotide-binding</keyword>
<evidence type="ECO:0000313" key="21">
    <source>
        <dbReference type="EMBL" id="PAV16465.1"/>
    </source>
</evidence>
<reference evidence="21 22" key="1">
    <citation type="journal article" date="2017" name="Mol. Ecol.">
        <title>Comparative and population genomic landscape of Phellinus noxius: A hypervariable fungus causing root rot in trees.</title>
        <authorList>
            <person name="Chung C.L."/>
            <person name="Lee T.J."/>
            <person name="Akiba M."/>
            <person name="Lee H.H."/>
            <person name="Kuo T.H."/>
            <person name="Liu D."/>
            <person name="Ke H.M."/>
            <person name="Yokoi T."/>
            <person name="Roa M.B."/>
            <person name="Lu M.J."/>
            <person name="Chang Y.Y."/>
            <person name="Ann P.J."/>
            <person name="Tsai J.N."/>
            <person name="Chen C.Y."/>
            <person name="Tzean S.S."/>
            <person name="Ota Y."/>
            <person name="Hattori T."/>
            <person name="Sahashi N."/>
            <person name="Liou R.F."/>
            <person name="Kikuchi T."/>
            <person name="Tsai I.J."/>
        </authorList>
    </citation>
    <scope>NUCLEOTIDE SEQUENCE [LARGE SCALE GENOMIC DNA]</scope>
    <source>
        <strain evidence="21 22">FFPRI411160</strain>
    </source>
</reference>
<keyword evidence="12" id="KW-0496">Mitochondrion</keyword>
<evidence type="ECO:0000256" key="10">
    <source>
        <dbReference type="ARBA" id="ARBA00022946"/>
    </source>
</evidence>
<dbReference type="GO" id="GO:0005743">
    <property type="term" value="C:mitochondrial inner membrane"/>
    <property type="evidence" value="ECO:0007669"/>
    <property type="project" value="UniProtKB-SubCell"/>
</dbReference>
<keyword evidence="10" id="KW-0809">Transit peptide</keyword>
<gene>
    <name evidence="21" type="ORF">PNOK_0808500</name>
</gene>
<dbReference type="InterPro" id="IPR022812">
    <property type="entry name" value="Dynamin"/>
</dbReference>
<evidence type="ECO:0000256" key="7">
    <source>
        <dbReference type="ARBA" id="ARBA00022792"/>
    </source>
</evidence>
<dbReference type="InterPro" id="IPR000375">
    <property type="entry name" value="Dynamin_stalk"/>
</dbReference>
<dbReference type="CDD" id="cd08771">
    <property type="entry name" value="DLP_1"/>
    <property type="match status" value="1"/>
</dbReference>
<evidence type="ECO:0000259" key="19">
    <source>
        <dbReference type="PROSITE" id="PS51388"/>
    </source>
</evidence>
<dbReference type="GO" id="GO:0005874">
    <property type="term" value="C:microtubule"/>
    <property type="evidence" value="ECO:0007669"/>
    <property type="project" value="TreeGrafter"/>
</dbReference>
<organism evidence="21 22">
    <name type="scientific">Pyrrhoderma noxium</name>
    <dbReference type="NCBI Taxonomy" id="2282107"/>
    <lineage>
        <taxon>Eukaryota</taxon>
        <taxon>Fungi</taxon>
        <taxon>Dikarya</taxon>
        <taxon>Basidiomycota</taxon>
        <taxon>Agaricomycotina</taxon>
        <taxon>Agaricomycetes</taxon>
        <taxon>Hymenochaetales</taxon>
        <taxon>Hymenochaetaceae</taxon>
        <taxon>Pyrrhoderma</taxon>
    </lineage>
</organism>
<keyword evidence="8" id="KW-0378">Hydrolase</keyword>
<dbReference type="GO" id="GO:0008017">
    <property type="term" value="F:microtubule binding"/>
    <property type="evidence" value="ECO:0007669"/>
    <property type="project" value="TreeGrafter"/>
</dbReference>
<sequence length="876" mass="97792">MHVRALSYSSIPRLVARAFRVPIAGATVGAGALGYANFKFEELKKASTGWITSVQETATDAYDIASDGLKIVQSRLSEVEFPNVEVLKSVQSKLSEVETPQFLKDFFSSREKSKGSHPEEDSDKGGRSNGKRPDGEDAVVAALAAAVLGGPHYSEDNTQGSNIQQPNGLMLLTRKLIQIKAMLREIQKEDSVQLPGIVVIGSQSSGKSSVLEALVGHEFLPKGNNMVTRRPIELTLINTATNSGSSETEEYAEFPDLGLGKITDFSQVQRTLTDLNLAVPASECVSNDPIVLRVYGPNLPDLSLTDLPGYIQISSMDQPDTLKDQIASLCEKYIRETNIILAVCSADVDLANSPALRASRKFDPLGLRTIGVITKMDLVSPEVGAQILSGNRYPLHLGYVGVIAKATGKKGKESIGDLVRRRENEYFKAKSDYFGAPSSLMVGTTTLNRRLQEVLESSMASSLHGVTNQVQLDLEEAKYEFKVKYNDRRITAEAYVAEVVDTLKNRFREYISQFARPQLRSRLKDSLNDKVMSIMEQLYWSDSRAKELCDLAADSKVKPEDVELYWRYKLEAAASLLTKSGIGRDATNVVANGLQSLVEAIAKGEPLSHHPGAAERLVGFGQNILRDRINITTDQVENCIKPYKYDIEVDDREWELGRLKSVETVEKELLSCEEHLKSIRQRVGGSRRLTNLMTYVHSVEEKERERRRQRVLSTDQSNGLEAEEAHYRYSAAQMFDAKRAINFTDRIRILKLRLGALKSKRCKGGPNNDVLCPEAFLDVVADKLAYTAAMFINIELIGHFIDEFPREIDSRLIFTLDHKELDKFAKENPSVREHLELQEKKDKLEEIMKQLNGLANLRKDAQPTPQRSKGFFRRVV</sequence>
<dbReference type="FunFam" id="3.40.50.300:FF:000741">
    <property type="entry name" value="Putative mitochondrial dynamin GTPase"/>
    <property type="match status" value="1"/>
</dbReference>
<keyword evidence="14" id="KW-0472">Membrane</keyword>
<feature type="domain" description="Dynamin-type G" evidence="20">
    <location>
        <begin position="191"/>
        <end position="464"/>
    </location>
</feature>
<dbReference type="Proteomes" id="UP000217199">
    <property type="component" value="Unassembled WGS sequence"/>
</dbReference>
<dbReference type="GO" id="GO:0031623">
    <property type="term" value="P:receptor internalization"/>
    <property type="evidence" value="ECO:0007669"/>
    <property type="project" value="TreeGrafter"/>
</dbReference>
<dbReference type="InterPro" id="IPR027417">
    <property type="entry name" value="P-loop_NTPase"/>
</dbReference>
<dbReference type="SMART" id="SM00053">
    <property type="entry name" value="DYNc"/>
    <property type="match status" value="1"/>
</dbReference>
<feature type="domain" description="GED" evidence="19">
    <location>
        <begin position="766"/>
        <end position="859"/>
    </location>
</feature>
<evidence type="ECO:0000259" key="20">
    <source>
        <dbReference type="PROSITE" id="PS51718"/>
    </source>
</evidence>
<dbReference type="STRING" id="2282107.A0A286UA76"/>
<dbReference type="InterPro" id="IPR001401">
    <property type="entry name" value="Dynamin_GTPase"/>
</dbReference>
<dbReference type="PROSITE" id="PS51388">
    <property type="entry name" value="GED"/>
    <property type="match status" value="1"/>
</dbReference>
<dbReference type="PRINTS" id="PR00195">
    <property type="entry name" value="DYNAMIN"/>
</dbReference>
<dbReference type="PROSITE" id="PS51718">
    <property type="entry name" value="G_DYNAMIN_2"/>
    <property type="match status" value="1"/>
</dbReference>
<protein>
    <recommendedName>
        <fullName evidence="3">dynamin GTPase</fullName>
        <ecNumber evidence="3">3.6.5.5</ecNumber>
    </recommendedName>
</protein>
<feature type="region of interest" description="Disordered" evidence="18">
    <location>
        <begin position="108"/>
        <end position="134"/>
    </location>
</feature>
<keyword evidence="13 17" id="KW-0342">GTP-binding</keyword>
<evidence type="ECO:0000256" key="16">
    <source>
        <dbReference type="ARBA" id="ARBA00048040"/>
    </source>
</evidence>
<keyword evidence="4" id="KW-0812">Transmembrane</keyword>
<evidence type="ECO:0000256" key="18">
    <source>
        <dbReference type="SAM" id="MobiDB-lite"/>
    </source>
</evidence>
<evidence type="ECO:0000256" key="12">
    <source>
        <dbReference type="ARBA" id="ARBA00023128"/>
    </source>
</evidence>
<evidence type="ECO:0000256" key="13">
    <source>
        <dbReference type="ARBA" id="ARBA00023134"/>
    </source>
</evidence>
<keyword evidence="9" id="KW-0460">Magnesium</keyword>
<evidence type="ECO:0000256" key="15">
    <source>
        <dbReference type="ARBA" id="ARBA00023157"/>
    </source>
</evidence>
<evidence type="ECO:0000256" key="9">
    <source>
        <dbReference type="ARBA" id="ARBA00022842"/>
    </source>
</evidence>
<keyword evidence="5" id="KW-0479">Metal-binding</keyword>
<evidence type="ECO:0000313" key="22">
    <source>
        <dbReference type="Proteomes" id="UP000217199"/>
    </source>
</evidence>
<evidence type="ECO:0000256" key="6">
    <source>
        <dbReference type="ARBA" id="ARBA00022741"/>
    </source>
</evidence>
<dbReference type="InterPro" id="IPR030381">
    <property type="entry name" value="G_DYNAMIN_dom"/>
</dbReference>
<dbReference type="SUPFAM" id="SSF52540">
    <property type="entry name" value="P-loop containing nucleoside triphosphate hydrolases"/>
    <property type="match status" value="1"/>
</dbReference>
<dbReference type="InterPro" id="IPR019762">
    <property type="entry name" value="Dynamin_GTPase_CS"/>
</dbReference>
<dbReference type="GO" id="GO:0005886">
    <property type="term" value="C:plasma membrane"/>
    <property type="evidence" value="ECO:0007669"/>
    <property type="project" value="TreeGrafter"/>
</dbReference>
<evidence type="ECO:0000256" key="11">
    <source>
        <dbReference type="ARBA" id="ARBA00022989"/>
    </source>
</evidence>
<dbReference type="AlphaFoldDB" id="A0A286UA76"/>
<comment type="catalytic activity">
    <reaction evidence="16">
        <text>GTP + H2O = GDP + phosphate + H(+)</text>
        <dbReference type="Rhea" id="RHEA:19669"/>
        <dbReference type="ChEBI" id="CHEBI:15377"/>
        <dbReference type="ChEBI" id="CHEBI:15378"/>
        <dbReference type="ChEBI" id="CHEBI:37565"/>
        <dbReference type="ChEBI" id="CHEBI:43474"/>
        <dbReference type="ChEBI" id="CHEBI:58189"/>
        <dbReference type="EC" id="3.6.5.5"/>
    </reaction>
</comment>
<dbReference type="Pfam" id="PF24550">
    <property type="entry name" value="LIS_MGM1"/>
    <property type="match status" value="1"/>
</dbReference>
<dbReference type="PANTHER" id="PTHR11566">
    <property type="entry name" value="DYNAMIN"/>
    <property type="match status" value="1"/>
</dbReference>
<evidence type="ECO:0000256" key="3">
    <source>
        <dbReference type="ARBA" id="ARBA00011980"/>
    </source>
</evidence>
<dbReference type="PROSITE" id="PS00410">
    <property type="entry name" value="G_DYNAMIN_1"/>
    <property type="match status" value="1"/>
</dbReference>
<evidence type="ECO:0000256" key="2">
    <source>
        <dbReference type="ARBA" id="ARBA00004569"/>
    </source>
</evidence>
<dbReference type="GO" id="GO:0061024">
    <property type="term" value="P:membrane organization"/>
    <property type="evidence" value="ECO:0007669"/>
    <property type="project" value="UniProtKB-ARBA"/>
</dbReference>
<evidence type="ECO:0000256" key="17">
    <source>
        <dbReference type="RuleBase" id="RU003932"/>
    </source>
</evidence>
<dbReference type="Pfam" id="PF01031">
    <property type="entry name" value="Dynamin_M"/>
    <property type="match status" value="1"/>
</dbReference>
<dbReference type="PANTHER" id="PTHR11566:SF212">
    <property type="entry name" value="DYNAMIN"/>
    <property type="match status" value="1"/>
</dbReference>
<dbReference type="GO" id="GO:0046872">
    <property type="term" value="F:metal ion binding"/>
    <property type="evidence" value="ECO:0007669"/>
    <property type="project" value="UniProtKB-KW"/>
</dbReference>
<dbReference type="FunCoup" id="A0A286UA76">
    <property type="interactions" value="17"/>
</dbReference>
<evidence type="ECO:0000256" key="1">
    <source>
        <dbReference type="ARBA" id="ARBA00004273"/>
    </source>
</evidence>
<dbReference type="InterPro" id="IPR045063">
    <property type="entry name" value="Dynamin_N"/>
</dbReference>
<dbReference type="EMBL" id="NBII01000008">
    <property type="protein sequence ID" value="PAV16465.1"/>
    <property type="molecule type" value="Genomic_DNA"/>
</dbReference>
<keyword evidence="7" id="KW-0999">Mitochondrion inner membrane</keyword>
<dbReference type="EC" id="3.6.5.5" evidence="3"/>
<accession>A0A286UA76</accession>
<dbReference type="InParanoid" id="A0A286UA76"/>
<dbReference type="GO" id="GO:0005758">
    <property type="term" value="C:mitochondrial intermembrane space"/>
    <property type="evidence" value="ECO:0007669"/>
    <property type="project" value="UniProtKB-SubCell"/>
</dbReference>
<keyword evidence="22" id="KW-1185">Reference proteome</keyword>
<keyword evidence="11" id="KW-1133">Transmembrane helix</keyword>
<dbReference type="InterPro" id="IPR056495">
    <property type="entry name" value="LIS_MGM1"/>
</dbReference>
<comment type="similarity">
    <text evidence="17">Belongs to the TRAFAC class dynamin-like GTPase superfamily. Dynamin/Fzo/YdjA family.</text>
</comment>
<dbReference type="GO" id="GO:0003924">
    <property type="term" value="F:GTPase activity"/>
    <property type="evidence" value="ECO:0007669"/>
    <property type="project" value="InterPro"/>
</dbReference>
<dbReference type="Pfam" id="PF00350">
    <property type="entry name" value="Dynamin_N"/>
    <property type="match status" value="1"/>
</dbReference>
<dbReference type="InterPro" id="IPR020850">
    <property type="entry name" value="GED_dom"/>
</dbReference>
<proteinExistence type="inferred from homology"/>
<evidence type="ECO:0000256" key="14">
    <source>
        <dbReference type="ARBA" id="ARBA00023136"/>
    </source>
</evidence>
<keyword evidence="15" id="KW-1015">Disulfide bond</keyword>
<evidence type="ECO:0000256" key="5">
    <source>
        <dbReference type="ARBA" id="ARBA00022723"/>
    </source>
</evidence>
<evidence type="ECO:0000256" key="4">
    <source>
        <dbReference type="ARBA" id="ARBA00022692"/>
    </source>
</evidence>
<dbReference type="Gene3D" id="3.40.50.300">
    <property type="entry name" value="P-loop containing nucleotide triphosphate hydrolases"/>
    <property type="match status" value="1"/>
</dbReference>